<protein>
    <recommendedName>
        <fullName evidence="3">Type IV pilus assembly protein PilM</fullName>
    </recommendedName>
</protein>
<proteinExistence type="predicted"/>
<dbReference type="Gene3D" id="3.30.1490.300">
    <property type="match status" value="1"/>
</dbReference>
<reference evidence="1 2" key="2">
    <citation type="journal article" date="2021" name="Int. J. Syst. Evol. Microbiol.">
        <title>Isolation and Polyphasic Characterization of Desulfuromonas versatilis sp. Nov., an Electrogenic Bacteria Capable of Versatile Metabolism Isolated from a Graphene Oxide-Reducing Enrichment Culture.</title>
        <authorList>
            <person name="Xie L."/>
            <person name="Yoshida N."/>
            <person name="Ishii S."/>
            <person name="Meng L."/>
        </authorList>
    </citation>
    <scope>NUCLEOTIDE SEQUENCE [LARGE SCALE GENOMIC DNA]</scope>
    <source>
        <strain evidence="1 2">NIT-T3</strain>
    </source>
</reference>
<dbReference type="Gene3D" id="3.30.420.40">
    <property type="match status" value="2"/>
</dbReference>
<evidence type="ECO:0000313" key="1">
    <source>
        <dbReference type="EMBL" id="BCR05768.1"/>
    </source>
</evidence>
<evidence type="ECO:0008006" key="3">
    <source>
        <dbReference type="Google" id="ProtNLM"/>
    </source>
</evidence>
<dbReference type="RefSeq" id="WP_221249172.1">
    <property type="nucleotide sequence ID" value="NZ_AP024355.1"/>
</dbReference>
<dbReference type="Proteomes" id="UP001319827">
    <property type="component" value="Chromosome"/>
</dbReference>
<evidence type="ECO:0000313" key="2">
    <source>
        <dbReference type="Proteomes" id="UP001319827"/>
    </source>
</evidence>
<dbReference type="PANTHER" id="PTHR32432:SF3">
    <property type="entry name" value="ETHANOLAMINE UTILIZATION PROTEIN EUTJ"/>
    <property type="match status" value="1"/>
</dbReference>
<name>A0ABN6E089_9BACT</name>
<organism evidence="1 2">
    <name type="scientific">Desulfuromonas versatilis</name>
    <dbReference type="NCBI Taxonomy" id="2802975"/>
    <lineage>
        <taxon>Bacteria</taxon>
        <taxon>Pseudomonadati</taxon>
        <taxon>Thermodesulfobacteriota</taxon>
        <taxon>Desulfuromonadia</taxon>
        <taxon>Desulfuromonadales</taxon>
        <taxon>Desulfuromonadaceae</taxon>
        <taxon>Desulfuromonas</taxon>
    </lineage>
</organism>
<gene>
    <name evidence="1" type="ORF">DESUT3_28370</name>
</gene>
<dbReference type="InterPro" id="IPR050696">
    <property type="entry name" value="FtsA/MreB"/>
</dbReference>
<dbReference type="EMBL" id="AP024355">
    <property type="protein sequence ID" value="BCR05768.1"/>
    <property type="molecule type" value="Genomic_DNA"/>
</dbReference>
<sequence>MIRRTYLGLDIRPESLYAVALLRQGTGASLSGGRMIGLDRGILELSVREPNIADRARFIQAVREVLDPLAGKEDRIALALPDQIGRVLLTEVETAFKSRDEGVEVVKWQLKNSLPTEARNVQLDYQVLERTENGRYRLMVSLMVKSVLQQYEEALAEAGYNAALIDFHSVNLYNYYRSRLESGEDFILVGVEGNSFSLQYYHGRLPVFHRTKRIALEPGKVFQEVNLSCAGFRDSQPGFVRAPVYLHTDWPEREPLLEALRSAFERDVVLLDPRLDRMAKTPLNLAAGRDMEIVAAVGVTERLL</sequence>
<dbReference type="PANTHER" id="PTHR32432">
    <property type="entry name" value="CELL DIVISION PROTEIN FTSA-RELATED"/>
    <property type="match status" value="1"/>
</dbReference>
<accession>A0ABN6E089</accession>
<keyword evidence="2" id="KW-1185">Reference proteome</keyword>
<reference evidence="1 2" key="1">
    <citation type="journal article" date="2016" name="C (Basel)">
        <title>Selective Growth of and Electricity Production by Marine Exoelectrogenic Bacteria in Self-Aggregated Hydrogel of Microbially Reduced Graphene Oxide.</title>
        <authorList>
            <person name="Yoshida N."/>
            <person name="Goto Y."/>
            <person name="Miyata Y."/>
        </authorList>
    </citation>
    <scope>NUCLEOTIDE SEQUENCE [LARGE SCALE GENOMIC DNA]</scope>
    <source>
        <strain evidence="1 2">NIT-T3</strain>
    </source>
</reference>